<evidence type="ECO:0000313" key="3">
    <source>
        <dbReference type="Proteomes" id="UP000199651"/>
    </source>
</evidence>
<dbReference type="RefSeq" id="WP_228770206.1">
    <property type="nucleotide sequence ID" value="NZ_FNDV01000007.1"/>
</dbReference>
<gene>
    <name evidence="2" type="ORF">SAMN05192558_112183</name>
</gene>
<keyword evidence="2" id="KW-0378">Hydrolase</keyword>
<sequence length="236" mass="25970">MNDSVNDRARPAIRVFGPTENVRGVALLLHGGRERSHERVHRYRSAYLRMLPFARDIRHEGGSEGVAAWVLRYRYRGWNAPELDPVLDAAWALDEIRRAHGDVPVALVGHSMGGRTALRVAGADSVVAVCALAPWTKPNEPVEQLAGRTVLIAHGLLDKMTDPELSFRYAERAKAVTDRVAHFDVHDEGHAMLRKSAAWTRLVTGFTLGALGTQPFDPVITNALGQPSPEGLRIPL</sequence>
<dbReference type="InterPro" id="IPR029058">
    <property type="entry name" value="AB_hydrolase_fold"/>
</dbReference>
<keyword evidence="3" id="KW-1185">Reference proteome</keyword>
<dbReference type="STRING" id="504798.SAMN05421871_107221"/>
<organism evidence="2 3">
    <name type="scientific">Actinokineospora alba</name>
    <dbReference type="NCBI Taxonomy" id="504798"/>
    <lineage>
        <taxon>Bacteria</taxon>
        <taxon>Bacillati</taxon>
        <taxon>Actinomycetota</taxon>
        <taxon>Actinomycetes</taxon>
        <taxon>Pseudonocardiales</taxon>
        <taxon>Pseudonocardiaceae</taxon>
        <taxon>Actinokineospora</taxon>
    </lineage>
</organism>
<dbReference type="Pfam" id="PF12697">
    <property type="entry name" value="Abhydrolase_6"/>
    <property type="match status" value="1"/>
</dbReference>
<evidence type="ECO:0000313" key="2">
    <source>
        <dbReference type="EMBL" id="SDP71800.1"/>
    </source>
</evidence>
<proteinExistence type="predicted"/>
<dbReference type="Proteomes" id="UP000199651">
    <property type="component" value="Unassembled WGS sequence"/>
</dbReference>
<dbReference type="Gene3D" id="3.40.50.1820">
    <property type="entry name" value="alpha/beta hydrolase"/>
    <property type="match status" value="1"/>
</dbReference>
<dbReference type="InterPro" id="IPR000073">
    <property type="entry name" value="AB_hydrolase_1"/>
</dbReference>
<dbReference type="SUPFAM" id="SSF53474">
    <property type="entry name" value="alpha/beta-Hydrolases"/>
    <property type="match status" value="1"/>
</dbReference>
<feature type="domain" description="AB hydrolase-1" evidence="1">
    <location>
        <begin position="27"/>
        <end position="203"/>
    </location>
</feature>
<reference evidence="3" key="1">
    <citation type="submission" date="2016-10" db="EMBL/GenBank/DDBJ databases">
        <authorList>
            <person name="Varghese N."/>
            <person name="Submissions S."/>
        </authorList>
    </citation>
    <scope>NUCLEOTIDE SEQUENCE [LARGE SCALE GENOMIC DNA]</scope>
    <source>
        <strain evidence="3">IBRC-M 10655</strain>
    </source>
</reference>
<name>A0A1H0V023_9PSEU</name>
<dbReference type="EMBL" id="FNJB01000012">
    <property type="protein sequence ID" value="SDP71800.1"/>
    <property type="molecule type" value="Genomic_DNA"/>
</dbReference>
<protein>
    <submittedName>
        <fullName evidence="2">Alpha/beta hydrolase family protein</fullName>
    </submittedName>
</protein>
<accession>A0A1H0V023</accession>
<dbReference type="AlphaFoldDB" id="A0A1H0V023"/>
<evidence type="ECO:0000259" key="1">
    <source>
        <dbReference type="Pfam" id="PF12697"/>
    </source>
</evidence>
<dbReference type="GO" id="GO:0016787">
    <property type="term" value="F:hydrolase activity"/>
    <property type="evidence" value="ECO:0007669"/>
    <property type="project" value="UniProtKB-KW"/>
</dbReference>